<accession>A0A6J4LXX4</accession>
<organism evidence="2">
    <name type="scientific">uncultured Gemmatimonadota bacterium</name>
    <dbReference type="NCBI Taxonomy" id="203437"/>
    <lineage>
        <taxon>Bacteria</taxon>
        <taxon>Pseudomonadati</taxon>
        <taxon>Gemmatimonadota</taxon>
        <taxon>environmental samples</taxon>
    </lineage>
</organism>
<feature type="region of interest" description="Disordered" evidence="1">
    <location>
        <begin position="1"/>
        <end position="171"/>
    </location>
</feature>
<sequence length="171" mass="17429">GTGEPAAGRAHHAHHPPAAAPAGRADAGRPAHGHRAGGAVPGRDAQRAAPAVRVAGVQRIPHLPGPGARDQPRPHAGDLAVGRGHSGAGGVHGAGAGVHRGRPGDGCGHPADDPVRRGASAGRLHRAELFASRGRREQYRALRHRRRHHRRTGGDAARGRVDAGALHGSPL</sequence>
<gene>
    <name evidence="2" type="ORF">AVDCRST_MAG89-2805</name>
</gene>
<name>A0A6J4LXX4_9BACT</name>
<dbReference type="EMBL" id="CADCTV010000587">
    <property type="protein sequence ID" value="CAA9344792.1"/>
    <property type="molecule type" value="Genomic_DNA"/>
</dbReference>
<proteinExistence type="predicted"/>
<evidence type="ECO:0000256" key="1">
    <source>
        <dbReference type="SAM" id="MobiDB-lite"/>
    </source>
</evidence>
<feature type="compositionally biased region" description="Gly residues" evidence="1">
    <location>
        <begin position="84"/>
        <end position="98"/>
    </location>
</feature>
<protein>
    <submittedName>
        <fullName evidence="2">COG3448: CBS-domain-containing membrane protein</fullName>
    </submittedName>
</protein>
<reference evidence="2" key="1">
    <citation type="submission" date="2020-02" db="EMBL/GenBank/DDBJ databases">
        <authorList>
            <person name="Meier V. D."/>
        </authorList>
    </citation>
    <scope>NUCLEOTIDE SEQUENCE</scope>
    <source>
        <strain evidence="2">AVDCRST_MAG89</strain>
    </source>
</reference>
<feature type="non-terminal residue" evidence="2">
    <location>
        <position position="1"/>
    </location>
</feature>
<dbReference type="AlphaFoldDB" id="A0A6J4LXX4"/>
<feature type="non-terminal residue" evidence="2">
    <location>
        <position position="171"/>
    </location>
</feature>
<feature type="compositionally biased region" description="Low complexity" evidence="1">
    <location>
        <begin position="16"/>
        <end position="30"/>
    </location>
</feature>
<feature type="compositionally biased region" description="Basic residues" evidence="1">
    <location>
        <begin position="141"/>
        <end position="151"/>
    </location>
</feature>
<evidence type="ECO:0000313" key="2">
    <source>
        <dbReference type="EMBL" id="CAA9344792.1"/>
    </source>
</evidence>